<reference evidence="1 2" key="1">
    <citation type="submission" date="2020-05" db="EMBL/GenBank/DDBJ databases">
        <authorList>
            <person name="Whitworth D."/>
        </authorList>
    </citation>
    <scope>NUCLEOTIDE SEQUENCE [LARGE SCALE GENOMIC DNA]</scope>
    <source>
        <strain evidence="1 2">AM005</strain>
    </source>
</reference>
<protein>
    <submittedName>
        <fullName evidence="1">Ferritin-like domain-containing protein</fullName>
    </submittedName>
</protein>
<dbReference type="Proteomes" id="UP000533080">
    <property type="component" value="Unassembled WGS sequence"/>
</dbReference>
<comment type="caution">
    <text evidence="1">The sequence shown here is derived from an EMBL/GenBank/DDBJ whole genome shotgun (WGS) entry which is preliminary data.</text>
</comment>
<dbReference type="SUPFAM" id="SSF47240">
    <property type="entry name" value="Ferritin-like"/>
    <property type="match status" value="1"/>
</dbReference>
<name>A0A7Y4IIS5_MYXXA</name>
<dbReference type="RefSeq" id="WP_171441880.1">
    <property type="nucleotide sequence ID" value="NZ_JABFNS010000025.1"/>
</dbReference>
<dbReference type="PROSITE" id="PS51257">
    <property type="entry name" value="PROKAR_LIPOPROTEIN"/>
    <property type="match status" value="1"/>
</dbReference>
<gene>
    <name evidence="1" type="ORF">HNV28_14955</name>
</gene>
<dbReference type="EMBL" id="JABFNT010000042">
    <property type="protein sequence ID" value="NOJ79625.1"/>
    <property type="molecule type" value="Genomic_DNA"/>
</dbReference>
<evidence type="ECO:0000313" key="1">
    <source>
        <dbReference type="EMBL" id="NOJ79625.1"/>
    </source>
</evidence>
<dbReference type="CDD" id="cd00657">
    <property type="entry name" value="Ferritin_like"/>
    <property type="match status" value="1"/>
</dbReference>
<proteinExistence type="predicted"/>
<sequence length="441" mass="47295">MNSDQLRRLFARALSASLASPLLLTGCGGGGGGISLEGFSPPTCDDGRLSVRGLSPATQPDFVEMRLIADLYTAPWQQTFVSSGTACETATQPVACHAELEALSSEKGFRSSCEPDCYAYYLVTTRGDAVEAHTSQEGLQAFLGDIDTSQEALLQVFAGRYDLSCTELEKGAVKANADGTFNVVATKGFACGEGSNLTQYLLEVRPSGEVHVKQTHVLERGTKGCTVGRRPAGLRSDGSIACTDELGQHFALIAHLEEASITAFLRLRDELALHGAAVELQQAALRSALDEVAHTEVCGRLARRHGATPARAVVAPLPPRPLLEVALDNAVEGCVRETYGALLAHHQALHAEDDEVREAMVRIAEDETRHADLSWAIDRWAVERLPAAEQEAVRAARQRAVEALRAEVSAPTDTALLRALGLPEPEVAVAMVELLSRELWN</sequence>
<accession>A0A7Y4IIS5</accession>
<dbReference type="AlphaFoldDB" id="A0A7Y4IIS5"/>
<organism evidence="1 2">
    <name type="scientific">Myxococcus xanthus</name>
    <dbReference type="NCBI Taxonomy" id="34"/>
    <lineage>
        <taxon>Bacteria</taxon>
        <taxon>Pseudomonadati</taxon>
        <taxon>Myxococcota</taxon>
        <taxon>Myxococcia</taxon>
        <taxon>Myxococcales</taxon>
        <taxon>Cystobacterineae</taxon>
        <taxon>Myxococcaceae</taxon>
        <taxon>Myxococcus</taxon>
    </lineage>
</organism>
<dbReference type="InterPro" id="IPR009078">
    <property type="entry name" value="Ferritin-like_SF"/>
</dbReference>
<evidence type="ECO:0000313" key="2">
    <source>
        <dbReference type="Proteomes" id="UP000533080"/>
    </source>
</evidence>